<evidence type="ECO:0008006" key="4">
    <source>
        <dbReference type="Google" id="ProtNLM"/>
    </source>
</evidence>
<evidence type="ECO:0000256" key="1">
    <source>
        <dbReference type="SAM" id="MobiDB-lite"/>
    </source>
</evidence>
<dbReference type="SUPFAM" id="SSF53098">
    <property type="entry name" value="Ribonuclease H-like"/>
    <property type="match status" value="1"/>
</dbReference>
<comment type="caution">
    <text evidence="2">The sequence shown here is derived from an EMBL/GenBank/DDBJ whole genome shotgun (WGS) entry which is preliminary data.</text>
</comment>
<accession>A0ABR2S3J3</accession>
<reference evidence="2 3" key="1">
    <citation type="journal article" date="2024" name="G3 (Bethesda)">
        <title>Genome assembly of Hibiscus sabdariffa L. provides insights into metabolisms of medicinal natural products.</title>
        <authorList>
            <person name="Kim T."/>
        </authorList>
    </citation>
    <scope>NUCLEOTIDE SEQUENCE [LARGE SCALE GENOMIC DNA]</scope>
    <source>
        <strain evidence="2">TK-2024</strain>
        <tissue evidence="2">Old leaves</tissue>
    </source>
</reference>
<sequence length="133" mass="14722">MLDLIVIVSSSCEQRPKSFVKFLEEDDIVTQYTISGSPNTNGIPEGCNRTFKDICYVCGSFSDDATFSNSDSNCLQASLHEDHLQKNVAAAGVVFTVLKHARRRSSNPKTADELEPPRRFVQSSLKVTQPPLQ</sequence>
<feature type="region of interest" description="Disordered" evidence="1">
    <location>
        <begin position="103"/>
        <end position="133"/>
    </location>
</feature>
<evidence type="ECO:0000313" key="2">
    <source>
        <dbReference type="EMBL" id="KAK9019504.1"/>
    </source>
</evidence>
<keyword evidence="3" id="KW-1185">Reference proteome</keyword>
<feature type="compositionally biased region" description="Polar residues" evidence="1">
    <location>
        <begin position="121"/>
        <end position="133"/>
    </location>
</feature>
<organism evidence="2 3">
    <name type="scientific">Hibiscus sabdariffa</name>
    <name type="common">roselle</name>
    <dbReference type="NCBI Taxonomy" id="183260"/>
    <lineage>
        <taxon>Eukaryota</taxon>
        <taxon>Viridiplantae</taxon>
        <taxon>Streptophyta</taxon>
        <taxon>Embryophyta</taxon>
        <taxon>Tracheophyta</taxon>
        <taxon>Spermatophyta</taxon>
        <taxon>Magnoliopsida</taxon>
        <taxon>eudicotyledons</taxon>
        <taxon>Gunneridae</taxon>
        <taxon>Pentapetalae</taxon>
        <taxon>rosids</taxon>
        <taxon>malvids</taxon>
        <taxon>Malvales</taxon>
        <taxon>Malvaceae</taxon>
        <taxon>Malvoideae</taxon>
        <taxon>Hibiscus</taxon>
    </lineage>
</organism>
<evidence type="ECO:0000313" key="3">
    <source>
        <dbReference type="Proteomes" id="UP001396334"/>
    </source>
</evidence>
<name>A0ABR2S3J3_9ROSI</name>
<protein>
    <recommendedName>
        <fullName evidence="4">Integrase catalytic domain-containing protein</fullName>
    </recommendedName>
</protein>
<dbReference type="InterPro" id="IPR012337">
    <property type="entry name" value="RNaseH-like_sf"/>
</dbReference>
<proteinExistence type="predicted"/>
<dbReference type="Proteomes" id="UP001396334">
    <property type="component" value="Unassembled WGS sequence"/>
</dbReference>
<dbReference type="EMBL" id="JBBPBN010000017">
    <property type="protein sequence ID" value="KAK9019504.1"/>
    <property type="molecule type" value="Genomic_DNA"/>
</dbReference>
<gene>
    <name evidence="2" type="ORF">V6N11_054022</name>
</gene>